<dbReference type="Gene3D" id="1.10.3720.10">
    <property type="entry name" value="MetI-like"/>
    <property type="match status" value="1"/>
</dbReference>
<dbReference type="SUPFAM" id="SSF161098">
    <property type="entry name" value="MetI-like"/>
    <property type="match status" value="1"/>
</dbReference>
<dbReference type="Pfam" id="PF00528">
    <property type="entry name" value="BPD_transp_1"/>
    <property type="match status" value="1"/>
</dbReference>
<feature type="transmembrane region" description="Helical" evidence="7">
    <location>
        <begin position="216"/>
        <end position="241"/>
    </location>
</feature>
<feature type="transmembrane region" description="Helical" evidence="7">
    <location>
        <begin position="136"/>
        <end position="157"/>
    </location>
</feature>
<dbReference type="EMBL" id="JBHLUX010000024">
    <property type="protein sequence ID" value="MFC0470636.1"/>
    <property type="molecule type" value="Genomic_DNA"/>
</dbReference>
<keyword evidence="10" id="KW-1185">Reference proteome</keyword>
<feature type="transmembrane region" description="Helical" evidence="7">
    <location>
        <begin position="169"/>
        <end position="195"/>
    </location>
</feature>
<evidence type="ECO:0000313" key="9">
    <source>
        <dbReference type="EMBL" id="MFC0470636.1"/>
    </source>
</evidence>
<reference evidence="9 10" key="1">
    <citation type="submission" date="2024-09" db="EMBL/GenBank/DDBJ databases">
        <authorList>
            <person name="Sun Q."/>
            <person name="Mori K."/>
        </authorList>
    </citation>
    <scope>NUCLEOTIDE SEQUENCE [LARGE SCALE GENOMIC DNA]</scope>
    <source>
        <strain evidence="9 10">NCAIM B.02610</strain>
    </source>
</reference>
<keyword evidence="5 7" id="KW-1133">Transmembrane helix</keyword>
<proteinExistence type="inferred from homology"/>
<name>A0ABV6KBE3_9BACI</name>
<evidence type="ECO:0000256" key="1">
    <source>
        <dbReference type="ARBA" id="ARBA00004651"/>
    </source>
</evidence>
<dbReference type="PROSITE" id="PS50928">
    <property type="entry name" value="ABC_TM1"/>
    <property type="match status" value="1"/>
</dbReference>
<evidence type="ECO:0000256" key="2">
    <source>
        <dbReference type="ARBA" id="ARBA00022448"/>
    </source>
</evidence>
<dbReference type="Proteomes" id="UP001589838">
    <property type="component" value="Unassembled WGS sequence"/>
</dbReference>
<dbReference type="InterPro" id="IPR035906">
    <property type="entry name" value="MetI-like_sf"/>
</dbReference>
<organism evidence="9 10">
    <name type="scientific">Halalkalibacter kiskunsagensis</name>
    <dbReference type="NCBI Taxonomy" id="1548599"/>
    <lineage>
        <taxon>Bacteria</taxon>
        <taxon>Bacillati</taxon>
        <taxon>Bacillota</taxon>
        <taxon>Bacilli</taxon>
        <taxon>Bacillales</taxon>
        <taxon>Bacillaceae</taxon>
        <taxon>Halalkalibacter</taxon>
    </lineage>
</organism>
<dbReference type="InterPro" id="IPR000515">
    <property type="entry name" value="MetI-like"/>
</dbReference>
<comment type="similarity">
    <text evidence="7">Belongs to the binding-protein-dependent transport system permease family.</text>
</comment>
<dbReference type="PANTHER" id="PTHR43744">
    <property type="entry name" value="ABC TRANSPORTER PERMEASE PROTEIN MG189-RELATED-RELATED"/>
    <property type="match status" value="1"/>
</dbReference>
<dbReference type="PANTHER" id="PTHR43744:SF6">
    <property type="entry name" value="ABC TRANSPORTER PERMEASE PROTEIN YESQ-RELATED"/>
    <property type="match status" value="1"/>
</dbReference>
<protein>
    <submittedName>
        <fullName evidence="9">Carbohydrate ABC transporter permease</fullName>
    </submittedName>
</protein>
<evidence type="ECO:0000256" key="7">
    <source>
        <dbReference type="RuleBase" id="RU363032"/>
    </source>
</evidence>
<comment type="caution">
    <text evidence="9">The sequence shown here is derived from an EMBL/GenBank/DDBJ whole genome shotgun (WGS) entry which is preliminary data.</text>
</comment>
<evidence type="ECO:0000259" key="8">
    <source>
        <dbReference type="PROSITE" id="PS50928"/>
    </source>
</evidence>
<evidence type="ECO:0000256" key="4">
    <source>
        <dbReference type="ARBA" id="ARBA00022692"/>
    </source>
</evidence>
<feature type="transmembrane region" description="Helical" evidence="7">
    <location>
        <begin position="292"/>
        <end position="312"/>
    </location>
</feature>
<evidence type="ECO:0000313" key="10">
    <source>
        <dbReference type="Proteomes" id="UP001589838"/>
    </source>
</evidence>
<keyword evidence="2 7" id="KW-0813">Transport</keyword>
<comment type="subcellular location">
    <subcellularLocation>
        <location evidence="1 7">Cell membrane</location>
        <topology evidence="1 7">Multi-pass membrane protein</topology>
    </subcellularLocation>
</comment>
<dbReference type="CDD" id="cd06261">
    <property type="entry name" value="TM_PBP2"/>
    <property type="match status" value="1"/>
</dbReference>
<keyword evidence="6 7" id="KW-0472">Membrane</keyword>
<evidence type="ECO:0000256" key="5">
    <source>
        <dbReference type="ARBA" id="ARBA00022989"/>
    </source>
</evidence>
<keyword evidence="4 7" id="KW-0812">Transmembrane</keyword>
<evidence type="ECO:0000256" key="6">
    <source>
        <dbReference type="ARBA" id="ARBA00023136"/>
    </source>
</evidence>
<dbReference type="RefSeq" id="WP_335959163.1">
    <property type="nucleotide sequence ID" value="NZ_JAXBLX010000004.1"/>
</dbReference>
<sequence>MYSNLAETYNRFTYGVKKNRLKVKKMFFGSQMSDGLLYKLSTYTILLIFGFVFLYPLIYMFSVSLMSNLDLADSTVEWLPTSLYTFNYELTWNALNMPNAFFTTALLAGVSTICVIISSALIGYGLARFDFRGKNIVFLLLLFTYIVPKTLFFIPRYQIFTELNLKGNIGALVVPALTGQGEQAALFILIFFQFFRLIPKAMEEAAFLDGANALRTFWTIAIAMVRPAFIIVGVYAFSLYWNETFLTSFYLEGKIQTVPMLLGSLQQTYEGVAQASGAGDPGVNPNLSYTEAIAFTGTIISILPLAIMYLIVQRWFVESIDKSGITGE</sequence>
<feature type="transmembrane region" description="Helical" evidence="7">
    <location>
        <begin position="100"/>
        <end position="124"/>
    </location>
</feature>
<evidence type="ECO:0000256" key="3">
    <source>
        <dbReference type="ARBA" id="ARBA00022475"/>
    </source>
</evidence>
<gene>
    <name evidence="9" type="ORF">ACFFHM_09045</name>
</gene>
<feature type="transmembrane region" description="Helical" evidence="7">
    <location>
        <begin position="40"/>
        <end position="61"/>
    </location>
</feature>
<accession>A0ABV6KBE3</accession>
<keyword evidence="3" id="KW-1003">Cell membrane</keyword>
<feature type="domain" description="ABC transmembrane type-1" evidence="8">
    <location>
        <begin position="101"/>
        <end position="311"/>
    </location>
</feature>